<keyword evidence="4" id="KW-0143">Chaperone</keyword>
<proteinExistence type="predicted"/>
<comment type="caution">
    <text evidence="6">The sequence shown here is derived from an EMBL/GenBank/DDBJ whole genome shotgun (WGS) entry which is preliminary data.</text>
</comment>
<keyword evidence="3" id="KW-1005">Bacterial flagellum biogenesis</keyword>
<evidence type="ECO:0000256" key="1">
    <source>
        <dbReference type="ARBA" id="ARBA00004514"/>
    </source>
</evidence>
<sequence>MSLSVQRLEQTGSALRAALAARDWAAIGELDQQCRALVDEAMDESVRDEAQLRGRLEELLALYRELVQLCQSEQQRLASELLQLNQSQQGAKVYQLFG</sequence>
<name>A0A2I0CUH1_9PSED</name>
<evidence type="ECO:0000256" key="2">
    <source>
        <dbReference type="ARBA" id="ARBA00022490"/>
    </source>
</evidence>
<dbReference type="Proteomes" id="UP000242861">
    <property type="component" value="Unassembled WGS sequence"/>
</dbReference>
<gene>
    <name evidence="6" type="ORF">CW360_01085</name>
</gene>
<dbReference type="EMBL" id="PIYS01000002">
    <property type="protein sequence ID" value="PKF73086.1"/>
    <property type="molecule type" value="Genomic_DNA"/>
</dbReference>
<dbReference type="InterPro" id="IPR008622">
    <property type="entry name" value="FliT"/>
</dbReference>
<dbReference type="GO" id="GO:0044781">
    <property type="term" value="P:bacterial-type flagellum organization"/>
    <property type="evidence" value="ECO:0007669"/>
    <property type="project" value="UniProtKB-KW"/>
</dbReference>
<organism evidence="6 7">
    <name type="scientific">Pseudomonas fluvialis</name>
    <dbReference type="NCBI Taxonomy" id="1793966"/>
    <lineage>
        <taxon>Bacteria</taxon>
        <taxon>Pseudomonadati</taxon>
        <taxon>Pseudomonadota</taxon>
        <taxon>Gammaproteobacteria</taxon>
        <taxon>Pseudomonadales</taxon>
        <taxon>Pseudomonadaceae</taxon>
        <taxon>Pseudomonas</taxon>
    </lineage>
</organism>
<dbReference type="Pfam" id="PF05400">
    <property type="entry name" value="FliT"/>
    <property type="match status" value="1"/>
</dbReference>
<accession>A0A2I0CUH1</accession>
<reference evidence="7" key="1">
    <citation type="submission" date="2017-12" db="EMBL/GenBank/DDBJ databases">
        <authorList>
            <person name="Yu X.-Y."/>
        </authorList>
    </citation>
    <scope>NUCLEOTIDE SEQUENCE [LARGE SCALE GENOMIC DNA]</scope>
    <source>
        <strain evidence="7">ZYSR67-Z</strain>
    </source>
</reference>
<evidence type="ECO:0000313" key="6">
    <source>
        <dbReference type="EMBL" id="PKF73086.1"/>
    </source>
</evidence>
<keyword evidence="6" id="KW-0282">Flagellum</keyword>
<keyword evidence="6" id="KW-0969">Cilium</keyword>
<evidence type="ECO:0000256" key="5">
    <source>
        <dbReference type="ARBA" id="ARBA00093797"/>
    </source>
</evidence>
<keyword evidence="6" id="KW-0966">Cell projection</keyword>
<evidence type="ECO:0000313" key="7">
    <source>
        <dbReference type="Proteomes" id="UP000242861"/>
    </source>
</evidence>
<dbReference type="AlphaFoldDB" id="A0A2I0CUH1"/>
<dbReference type="RefSeq" id="WP_101192449.1">
    <property type="nucleotide sequence ID" value="NZ_JAYRKZ010000002.1"/>
</dbReference>
<comment type="subcellular location">
    <subcellularLocation>
        <location evidence="1">Cytoplasm</location>
        <location evidence="1">Cytosol</location>
    </subcellularLocation>
</comment>
<keyword evidence="2" id="KW-0963">Cytoplasm</keyword>
<evidence type="ECO:0000256" key="3">
    <source>
        <dbReference type="ARBA" id="ARBA00022795"/>
    </source>
</evidence>
<protein>
    <recommendedName>
        <fullName evidence="5">Flagellar protein FliT</fullName>
    </recommendedName>
</protein>
<dbReference type="Gene3D" id="1.20.58.380">
    <property type="entry name" value="Flagellar protein flit"/>
    <property type="match status" value="1"/>
</dbReference>
<evidence type="ECO:0000256" key="4">
    <source>
        <dbReference type="ARBA" id="ARBA00023186"/>
    </source>
</evidence>